<dbReference type="AlphaFoldDB" id="A0A4Y8SFC5"/>
<dbReference type="Pfam" id="PF10988">
    <property type="entry name" value="DUF2807"/>
    <property type="match status" value="1"/>
</dbReference>
<accession>A0A4Y8SFC5</accession>
<proteinExistence type="predicted"/>
<feature type="signal peptide" evidence="1">
    <location>
        <begin position="1"/>
        <end position="22"/>
    </location>
</feature>
<dbReference type="InterPro" id="IPR021255">
    <property type="entry name" value="DUF2807"/>
</dbReference>
<dbReference type="EMBL" id="SOZE01000012">
    <property type="protein sequence ID" value="TFF37086.1"/>
    <property type="molecule type" value="Genomic_DNA"/>
</dbReference>
<gene>
    <name evidence="3" type="ORF">E2R66_13460</name>
</gene>
<name>A0A4Y8SFC5_9SPHI</name>
<evidence type="ECO:0000313" key="3">
    <source>
        <dbReference type="EMBL" id="TFF37086.1"/>
    </source>
</evidence>
<protein>
    <recommendedName>
        <fullName evidence="2">Putative auto-transporter adhesin head GIN domain-containing protein</fullName>
    </recommendedName>
</protein>
<dbReference type="Proteomes" id="UP000297540">
    <property type="component" value="Unassembled WGS sequence"/>
</dbReference>
<keyword evidence="4" id="KW-1185">Reference proteome</keyword>
<keyword evidence="1" id="KW-0732">Signal</keyword>
<feature type="domain" description="Putative auto-transporter adhesin head GIN" evidence="2">
    <location>
        <begin position="41"/>
        <end position="176"/>
    </location>
</feature>
<feature type="chain" id="PRO_5021411364" description="Putative auto-transporter adhesin head GIN domain-containing protein" evidence="1">
    <location>
        <begin position="23"/>
        <end position="195"/>
    </location>
</feature>
<reference evidence="3 4" key="1">
    <citation type="journal article" date="2017" name="Int. J. Syst. Evol. Microbiol.">
        <title>Mucilaginibacterpsychrotolerans sp. nov., isolated from peatlands.</title>
        <authorList>
            <person name="Deng Y."/>
            <person name="Shen L."/>
            <person name="Xu B."/>
            <person name="Liu Y."/>
            <person name="Gu Z."/>
            <person name="Liu H."/>
            <person name="Zhou Y."/>
        </authorList>
    </citation>
    <scope>NUCLEOTIDE SEQUENCE [LARGE SCALE GENOMIC DNA]</scope>
    <source>
        <strain evidence="3 4">NH7-4</strain>
    </source>
</reference>
<evidence type="ECO:0000313" key="4">
    <source>
        <dbReference type="Proteomes" id="UP000297540"/>
    </source>
</evidence>
<dbReference type="Gene3D" id="2.160.20.120">
    <property type="match status" value="1"/>
</dbReference>
<evidence type="ECO:0000259" key="2">
    <source>
        <dbReference type="Pfam" id="PF10988"/>
    </source>
</evidence>
<organism evidence="3 4">
    <name type="scientific">Mucilaginibacter psychrotolerans</name>
    <dbReference type="NCBI Taxonomy" id="1524096"/>
    <lineage>
        <taxon>Bacteria</taxon>
        <taxon>Pseudomonadati</taxon>
        <taxon>Bacteroidota</taxon>
        <taxon>Sphingobacteriia</taxon>
        <taxon>Sphingobacteriales</taxon>
        <taxon>Sphingobacteriaceae</taxon>
        <taxon>Mucilaginibacter</taxon>
    </lineage>
</organism>
<comment type="caution">
    <text evidence="3">The sequence shown here is derived from an EMBL/GenBank/DDBJ whole genome shotgun (WGS) entry which is preliminary data.</text>
</comment>
<sequence>MKNLFLTAIAIIALSTTAPVYANTIKDDAFTILEDVGTISSIEVHGNVQLFVSDAPADVIKVYNKYYAENALIQNKGGALRISSYNDEKLIIWVKATDLRSVSLFDNAQIVSFGTLSKIDFSIDLHNNAQAQLTVNAFKLTVAVKNNAKADIKGSTEELYLNRDMAQNVATNNLAVVNLYQNKTIAAAGKLVSAI</sequence>
<evidence type="ECO:0000256" key="1">
    <source>
        <dbReference type="SAM" id="SignalP"/>
    </source>
</evidence>